<evidence type="ECO:0000256" key="1">
    <source>
        <dbReference type="SAM" id="MobiDB-lite"/>
    </source>
</evidence>
<proteinExistence type="predicted"/>
<sequence length="130" mass="13889">MAPIAELKLLLCCTAAAGLMQRLNRGDEETRTTAAANANARDAPVRNSNDTPERATARQLDESIPIWARDPRLCVSEAALAPSLDVCDVQTTAGSEVLDASVDDGRQPVCTFASAIRVHRLALPRRVPPA</sequence>
<feature type="chain" id="PRO_5045581894" description="Secreted protein" evidence="2">
    <location>
        <begin position="19"/>
        <end position="130"/>
    </location>
</feature>
<evidence type="ECO:0000313" key="4">
    <source>
        <dbReference type="Proteomes" id="UP001642720"/>
    </source>
</evidence>
<feature type="signal peptide" evidence="2">
    <location>
        <begin position="1"/>
        <end position="18"/>
    </location>
</feature>
<keyword evidence="4" id="KW-1185">Reference proteome</keyword>
<accession>A0ABY2GQ50</accession>
<gene>
    <name evidence="3" type="ORF">CCMA1212_010207</name>
</gene>
<feature type="region of interest" description="Disordered" evidence="1">
    <location>
        <begin position="26"/>
        <end position="58"/>
    </location>
</feature>
<organism evidence="3 4">
    <name type="scientific">Trichoderma ghanense</name>
    <dbReference type="NCBI Taxonomy" id="65468"/>
    <lineage>
        <taxon>Eukaryota</taxon>
        <taxon>Fungi</taxon>
        <taxon>Dikarya</taxon>
        <taxon>Ascomycota</taxon>
        <taxon>Pezizomycotina</taxon>
        <taxon>Sordariomycetes</taxon>
        <taxon>Hypocreomycetidae</taxon>
        <taxon>Hypocreales</taxon>
        <taxon>Hypocreaceae</taxon>
        <taxon>Trichoderma</taxon>
    </lineage>
</organism>
<dbReference type="Proteomes" id="UP001642720">
    <property type="component" value="Unassembled WGS sequence"/>
</dbReference>
<feature type="compositionally biased region" description="Low complexity" evidence="1">
    <location>
        <begin position="32"/>
        <end position="42"/>
    </location>
</feature>
<name>A0ABY2GQ50_9HYPO</name>
<dbReference type="GeneID" id="300581709"/>
<evidence type="ECO:0000313" key="3">
    <source>
        <dbReference type="EMBL" id="TFA98022.1"/>
    </source>
</evidence>
<evidence type="ECO:0000256" key="2">
    <source>
        <dbReference type="SAM" id="SignalP"/>
    </source>
</evidence>
<reference evidence="3 4" key="1">
    <citation type="submission" date="2018-01" db="EMBL/GenBank/DDBJ databases">
        <title>Genome characterization of the sugarcane-associated fungus Trichoderma ghanense CCMA-1212 and their application in lignocelulose bioconversion.</title>
        <authorList>
            <person name="Steindorff A.S."/>
            <person name="Mendes T.D."/>
            <person name="Vilela E.S.D."/>
            <person name="Rodrigues D.S."/>
            <person name="Formighieri E.F."/>
            <person name="Melo I.S."/>
            <person name="Favaro L.C.L."/>
        </authorList>
    </citation>
    <scope>NUCLEOTIDE SEQUENCE [LARGE SCALE GENOMIC DNA]</scope>
    <source>
        <strain evidence="3 4">CCMA-1212</strain>
    </source>
</reference>
<dbReference type="EMBL" id="PPTA01000024">
    <property type="protein sequence ID" value="TFA98022.1"/>
    <property type="molecule type" value="Genomic_DNA"/>
</dbReference>
<dbReference type="RefSeq" id="XP_073554224.1">
    <property type="nucleotide sequence ID" value="XM_073707259.1"/>
</dbReference>
<evidence type="ECO:0008006" key="5">
    <source>
        <dbReference type="Google" id="ProtNLM"/>
    </source>
</evidence>
<comment type="caution">
    <text evidence="3">The sequence shown here is derived from an EMBL/GenBank/DDBJ whole genome shotgun (WGS) entry which is preliminary data.</text>
</comment>
<keyword evidence="2" id="KW-0732">Signal</keyword>
<protein>
    <recommendedName>
        <fullName evidence="5">Secreted protein</fullName>
    </recommendedName>
</protein>